<evidence type="ECO:0000259" key="3">
    <source>
        <dbReference type="PROSITE" id="PS51186"/>
    </source>
</evidence>
<evidence type="ECO:0000256" key="2">
    <source>
        <dbReference type="ARBA" id="ARBA00023315"/>
    </source>
</evidence>
<name>A0ABW0NXF2_9HYPH</name>
<dbReference type="CDD" id="cd04301">
    <property type="entry name" value="NAT_SF"/>
    <property type="match status" value="1"/>
</dbReference>
<protein>
    <submittedName>
        <fullName evidence="4">GNAT family N-acetyltransferase</fullName>
        <ecNumber evidence="4">2.3.-.-</ecNumber>
    </submittedName>
</protein>
<accession>A0ABW0NXF2</accession>
<gene>
    <name evidence="4" type="ORF">ACFPN9_04245</name>
</gene>
<dbReference type="Proteomes" id="UP001596060">
    <property type="component" value="Unassembled WGS sequence"/>
</dbReference>
<evidence type="ECO:0000313" key="4">
    <source>
        <dbReference type="EMBL" id="MFC5504463.1"/>
    </source>
</evidence>
<keyword evidence="1 4" id="KW-0808">Transferase</keyword>
<dbReference type="GO" id="GO:0016746">
    <property type="term" value="F:acyltransferase activity"/>
    <property type="evidence" value="ECO:0007669"/>
    <property type="project" value="UniProtKB-KW"/>
</dbReference>
<dbReference type="Gene3D" id="3.40.630.30">
    <property type="match status" value="1"/>
</dbReference>
<dbReference type="InterPro" id="IPR016181">
    <property type="entry name" value="Acyl_CoA_acyltransferase"/>
</dbReference>
<evidence type="ECO:0000313" key="5">
    <source>
        <dbReference type="Proteomes" id="UP001596060"/>
    </source>
</evidence>
<dbReference type="PANTHER" id="PTHR43877:SF2">
    <property type="entry name" value="AMINOALKYLPHOSPHONATE N-ACETYLTRANSFERASE-RELATED"/>
    <property type="match status" value="1"/>
</dbReference>
<dbReference type="InterPro" id="IPR000182">
    <property type="entry name" value="GNAT_dom"/>
</dbReference>
<organism evidence="4 5">
    <name type="scientific">Bosea massiliensis</name>
    <dbReference type="NCBI Taxonomy" id="151419"/>
    <lineage>
        <taxon>Bacteria</taxon>
        <taxon>Pseudomonadati</taxon>
        <taxon>Pseudomonadota</taxon>
        <taxon>Alphaproteobacteria</taxon>
        <taxon>Hyphomicrobiales</taxon>
        <taxon>Boseaceae</taxon>
        <taxon>Bosea</taxon>
    </lineage>
</organism>
<comment type="caution">
    <text evidence="4">The sequence shown here is derived from an EMBL/GenBank/DDBJ whole genome shotgun (WGS) entry which is preliminary data.</text>
</comment>
<keyword evidence="2 4" id="KW-0012">Acyltransferase</keyword>
<reference evidence="5" key="1">
    <citation type="journal article" date="2019" name="Int. J. Syst. Evol. Microbiol.">
        <title>The Global Catalogue of Microorganisms (GCM) 10K type strain sequencing project: providing services to taxonomists for standard genome sequencing and annotation.</title>
        <authorList>
            <consortium name="The Broad Institute Genomics Platform"/>
            <consortium name="The Broad Institute Genome Sequencing Center for Infectious Disease"/>
            <person name="Wu L."/>
            <person name="Ma J."/>
        </authorList>
    </citation>
    <scope>NUCLEOTIDE SEQUENCE [LARGE SCALE GENOMIC DNA]</scope>
    <source>
        <strain evidence="5">CCUG 43117</strain>
    </source>
</reference>
<dbReference type="EC" id="2.3.-.-" evidence="4"/>
<dbReference type="PANTHER" id="PTHR43877">
    <property type="entry name" value="AMINOALKYLPHOSPHONATE N-ACETYLTRANSFERASE-RELATED-RELATED"/>
    <property type="match status" value="1"/>
</dbReference>
<dbReference type="SUPFAM" id="SSF55729">
    <property type="entry name" value="Acyl-CoA N-acyltransferases (Nat)"/>
    <property type="match status" value="1"/>
</dbReference>
<dbReference type="InterPro" id="IPR050832">
    <property type="entry name" value="Bact_Acetyltransf"/>
</dbReference>
<keyword evidence="5" id="KW-1185">Reference proteome</keyword>
<evidence type="ECO:0000256" key="1">
    <source>
        <dbReference type="ARBA" id="ARBA00022679"/>
    </source>
</evidence>
<dbReference type="RefSeq" id="WP_066721068.1">
    <property type="nucleotide sequence ID" value="NZ_JBHSLU010000007.1"/>
</dbReference>
<dbReference type="Pfam" id="PF00583">
    <property type="entry name" value="Acetyltransf_1"/>
    <property type="match status" value="1"/>
</dbReference>
<feature type="domain" description="N-acetyltransferase" evidence="3">
    <location>
        <begin position="7"/>
        <end position="152"/>
    </location>
</feature>
<proteinExistence type="predicted"/>
<dbReference type="PROSITE" id="PS51186">
    <property type="entry name" value="GNAT"/>
    <property type="match status" value="1"/>
</dbReference>
<sequence>MTALTALTIRPLARSDRAGWDPLWQGYLTFYKATLPAGTDDVTFARLTGGREPMGGFVAEREGTLIGLVHWVIHRTTWREADICYLQDLFTAPEARGTGAGRALIEAVRQMAQAKGCFRVYWQTHESNLPAQALYDKIADKSGFIVYRQPLG</sequence>
<dbReference type="EMBL" id="JBHSLU010000007">
    <property type="protein sequence ID" value="MFC5504463.1"/>
    <property type="molecule type" value="Genomic_DNA"/>
</dbReference>